<dbReference type="GO" id="GO:0004385">
    <property type="term" value="F:GMP kinase activity"/>
    <property type="evidence" value="ECO:0007669"/>
    <property type="project" value="UniProtKB-EC"/>
</dbReference>
<gene>
    <name evidence="8" type="ORF">ABEB36_000463</name>
</gene>
<evidence type="ECO:0000313" key="8">
    <source>
        <dbReference type="EMBL" id="KAL1516560.1"/>
    </source>
</evidence>
<evidence type="ECO:0000256" key="1">
    <source>
        <dbReference type="ARBA" id="ARBA00005790"/>
    </source>
</evidence>
<dbReference type="EC" id="2.7.4.8" evidence="2"/>
<dbReference type="PROSITE" id="PS00856">
    <property type="entry name" value="GUANYLATE_KINASE_1"/>
    <property type="match status" value="1"/>
</dbReference>
<keyword evidence="5" id="KW-0418">Kinase</keyword>
<organism evidence="8 9">
    <name type="scientific">Hypothenemus hampei</name>
    <name type="common">Coffee berry borer</name>
    <dbReference type="NCBI Taxonomy" id="57062"/>
    <lineage>
        <taxon>Eukaryota</taxon>
        <taxon>Metazoa</taxon>
        <taxon>Ecdysozoa</taxon>
        <taxon>Arthropoda</taxon>
        <taxon>Hexapoda</taxon>
        <taxon>Insecta</taxon>
        <taxon>Pterygota</taxon>
        <taxon>Neoptera</taxon>
        <taxon>Endopterygota</taxon>
        <taxon>Coleoptera</taxon>
        <taxon>Polyphaga</taxon>
        <taxon>Cucujiformia</taxon>
        <taxon>Curculionidae</taxon>
        <taxon>Scolytinae</taxon>
        <taxon>Hypothenemus</taxon>
    </lineage>
</organism>
<dbReference type="InterPro" id="IPR027417">
    <property type="entry name" value="P-loop_NTPase"/>
</dbReference>
<proteinExistence type="inferred from homology"/>
<keyword evidence="4" id="KW-0547">Nucleotide-binding</keyword>
<evidence type="ECO:0000256" key="6">
    <source>
        <dbReference type="ARBA" id="ARBA00022840"/>
    </source>
</evidence>
<comment type="caution">
    <text evidence="8">The sequence shown here is derived from an EMBL/GenBank/DDBJ whole genome shotgun (WGS) entry which is preliminary data.</text>
</comment>
<dbReference type="SUPFAM" id="SSF52540">
    <property type="entry name" value="P-loop containing nucleoside triphosphate hydrolases"/>
    <property type="match status" value="1"/>
</dbReference>
<dbReference type="CDD" id="cd00071">
    <property type="entry name" value="GMPK"/>
    <property type="match status" value="1"/>
</dbReference>
<dbReference type="Pfam" id="PF00625">
    <property type="entry name" value="Guanylate_kin"/>
    <property type="match status" value="1"/>
</dbReference>
<protein>
    <recommendedName>
        <fullName evidence="2">guanylate kinase</fullName>
        <ecNumber evidence="2">2.7.4.8</ecNumber>
    </recommendedName>
</protein>
<dbReference type="InterPro" id="IPR008144">
    <property type="entry name" value="Guanylate_kin-like_dom"/>
</dbReference>
<feature type="domain" description="Guanylate kinase-like" evidence="7">
    <location>
        <begin position="25"/>
        <end position="207"/>
    </location>
</feature>
<dbReference type="PROSITE" id="PS50052">
    <property type="entry name" value="GUANYLATE_KINASE_2"/>
    <property type="match status" value="1"/>
</dbReference>
<dbReference type="InterPro" id="IPR008145">
    <property type="entry name" value="GK/Ca_channel_bsu"/>
</dbReference>
<keyword evidence="6" id="KW-0067">ATP-binding</keyword>
<accession>A0ABD1FC04</accession>
<dbReference type="EMBL" id="JBDJPC010000001">
    <property type="protein sequence ID" value="KAL1516560.1"/>
    <property type="molecule type" value="Genomic_DNA"/>
</dbReference>
<sequence length="215" mass="24865">MNRQLCRIERILLVIQFRTFKMQTPRPLVFCGPSGSGKSTLVKRLMTNFPDRFGFTVSHTTRAPRPGEINGQHYYFTDKETMRKALENGEFIEHAVFSGNTYGTSYKTIEDVTKQGKIVLMDIDMEGVKQVKNTALKPWCVFVQPPSMDELRTRLVERQTESPESLEKRMAKAHEEISFGLEPNNFDKIIVNDNLLRAYEELEKFVIENVLTHDN</sequence>
<evidence type="ECO:0000256" key="5">
    <source>
        <dbReference type="ARBA" id="ARBA00022777"/>
    </source>
</evidence>
<name>A0ABD1FC04_HYPHA</name>
<dbReference type="Proteomes" id="UP001566132">
    <property type="component" value="Unassembled WGS sequence"/>
</dbReference>
<dbReference type="PANTHER" id="PTHR23117">
    <property type="entry name" value="GUANYLATE KINASE-RELATED"/>
    <property type="match status" value="1"/>
</dbReference>
<dbReference type="FunFam" id="3.40.50.300:FF:000776">
    <property type="entry name" value="Guanylate kinase 2"/>
    <property type="match status" value="1"/>
</dbReference>
<dbReference type="InterPro" id="IPR017665">
    <property type="entry name" value="Guanylate_kinase"/>
</dbReference>
<evidence type="ECO:0000259" key="7">
    <source>
        <dbReference type="PROSITE" id="PS50052"/>
    </source>
</evidence>
<keyword evidence="3" id="KW-0808">Transferase</keyword>
<evidence type="ECO:0000256" key="4">
    <source>
        <dbReference type="ARBA" id="ARBA00022741"/>
    </source>
</evidence>
<dbReference type="FunFam" id="3.30.63.10:FF:000002">
    <property type="entry name" value="Guanylate kinase 1"/>
    <property type="match status" value="1"/>
</dbReference>
<dbReference type="GO" id="GO:0005524">
    <property type="term" value="F:ATP binding"/>
    <property type="evidence" value="ECO:0007669"/>
    <property type="project" value="UniProtKB-KW"/>
</dbReference>
<keyword evidence="9" id="KW-1185">Reference proteome</keyword>
<evidence type="ECO:0000256" key="3">
    <source>
        <dbReference type="ARBA" id="ARBA00022679"/>
    </source>
</evidence>
<evidence type="ECO:0000313" key="9">
    <source>
        <dbReference type="Proteomes" id="UP001566132"/>
    </source>
</evidence>
<reference evidence="8 9" key="1">
    <citation type="submission" date="2024-05" db="EMBL/GenBank/DDBJ databases">
        <title>Genetic variation in Jamaican populations of the coffee berry borer (Hypothenemus hampei).</title>
        <authorList>
            <person name="Errbii M."/>
            <person name="Myrie A."/>
        </authorList>
    </citation>
    <scope>NUCLEOTIDE SEQUENCE [LARGE SCALE GENOMIC DNA]</scope>
    <source>
        <strain evidence="8">JA-Hopewell-2020-01-JO</strain>
        <tissue evidence="8">Whole body</tissue>
    </source>
</reference>
<dbReference type="PANTHER" id="PTHR23117:SF13">
    <property type="entry name" value="GUANYLATE KINASE"/>
    <property type="match status" value="1"/>
</dbReference>
<dbReference type="AlphaFoldDB" id="A0ABD1FC04"/>
<dbReference type="SMART" id="SM00072">
    <property type="entry name" value="GuKc"/>
    <property type="match status" value="1"/>
</dbReference>
<dbReference type="InterPro" id="IPR020590">
    <property type="entry name" value="Guanylate_kinase_CS"/>
</dbReference>
<dbReference type="Gene3D" id="3.40.50.300">
    <property type="entry name" value="P-loop containing nucleotide triphosphate hydrolases"/>
    <property type="match status" value="1"/>
</dbReference>
<dbReference type="NCBIfam" id="TIGR03263">
    <property type="entry name" value="guanyl_kin"/>
    <property type="match status" value="1"/>
</dbReference>
<comment type="similarity">
    <text evidence="1">Belongs to the guanylate kinase family.</text>
</comment>
<evidence type="ECO:0000256" key="2">
    <source>
        <dbReference type="ARBA" id="ARBA00012961"/>
    </source>
</evidence>